<comment type="caution">
    <text evidence="1">The sequence shown here is derived from an EMBL/GenBank/DDBJ whole genome shotgun (WGS) entry which is preliminary data.</text>
</comment>
<evidence type="ECO:0000313" key="1">
    <source>
        <dbReference type="EMBL" id="CAG8680517.1"/>
    </source>
</evidence>
<name>A0ACA9NW61_9GLOM</name>
<proteinExistence type="predicted"/>
<sequence length="45" mass="5014">MSKNNTSEHMHANENTDQPQQSVTNNVATTYNKKTNSTETTSSKN</sequence>
<dbReference type="EMBL" id="CAJVPW010018209">
    <property type="protein sequence ID" value="CAG8680517.1"/>
    <property type="molecule type" value="Genomic_DNA"/>
</dbReference>
<protein>
    <submittedName>
        <fullName evidence="1">11422_t:CDS:1</fullName>
    </submittedName>
</protein>
<feature type="non-terminal residue" evidence="1">
    <location>
        <position position="45"/>
    </location>
</feature>
<gene>
    <name evidence="1" type="ORF">SPELUC_LOCUS10130</name>
</gene>
<reference evidence="1" key="1">
    <citation type="submission" date="2021-06" db="EMBL/GenBank/DDBJ databases">
        <authorList>
            <person name="Kallberg Y."/>
            <person name="Tangrot J."/>
            <person name="Rosling A."/>
        </authorList>
    </citation>
    <scope>NUCLEOTIDE SEQUENCE</scope>
    <source>
        <strain evidence="1">28 12/20/2015</strain>
    </source>
</reference>
<dbReference type="Proteomes" id="UP000789366">
    <property type="component" value="Unassembled WGS sequence"/>
</dbReference>
<accession>A0ACA9NW61</accession>
<keyword evidence="2" id="KW-1185">Reference proteome</keyword>
<organism evidence="1 2">
    <name type="scientific">Cetraspora pellucida</name>
    <dbReference type="NCBI Taxonomy" id="1433469"/>
    <lineage>
        <taxon>Eukaryota</taxon>
        <taxon>Fungi</taxon>
        <taxon>Fungi incertae sedis</taxon>
        <taxon>Mucoromycota</taxon>
        <taxon>Glomeromycotina</taxon>
        <taxon>Glomeromycetes</taxon>
        <taxon>Diversisporales</taxon>
        <taxon>Gigasporaceae</taxon>
        <taxon>Cetraspora</taxon>
    </lineage>
</organism>
<evidence type="ECO:0000313" key="2">
    <source>
        <dbReference type="Proteomes" id="UP000789366"/>
    </source>
</evidence>